<evidence type="ECO:0000313" key="5">
    <source>
        <dbReference type="Proteomes" id="UP000011087"/>
    </source>
</evidence>
<accession>L1J1K4</accession>
<evidence type="ECO:0000313" key="3">
    <source>
        <dbReference type="EMBL" id="EKX42192.1"/>
    </source>
</evidence>
<evidence type="ECO:0000256" key="1">
    <source>
        <dbReference type="SAM" id="Phobius"/>
    </source>
</evidence>
<dbReference type="GeneID" id="17298881"/>
<sequence>MLMMRSLMLVAAMLASADAFAYTPSQTLMLRQGASAVSGLKRSSFAVAKPARATALKMQSEDDKAKASGIALAVVGLIFSKFSILVAVLAGGAGVYCAKLPEEGDKGLSDTAKQVSLLIGTYALKAFDFVKQKDAEEGISKKLVEQIKGAVDEAKNNIKQ</sequence>
<gene>
    <name evidence="3" type="ORF">GUITHDRAFT_88180</name>
</gene>
<dbReference type="EnsemblProtists" id="EKX42192">
    <property type="protein sequence ID" value="EKX42192"/>
    <property type="gene ID" value="GUITHDRAFT_88180"/>
</dbReference>
<feature type="signal peptide" evidence="2">
    <location>
        <begin position="1"/>
        <end position="19"/>
    </location>
</feature>
<organism evidence="3">
    <name type="scientific">Guillardia theta (strain CCMP2712)</name>
    <name type="common">Cryptophyte</name>
    <dbReference type="NCBI Taxonomy" id="905079"/>
    <lineage>
        <taxon>Eukaryota</taxon>
        <taxon>Cryptophyceae</taxon>
        <taxon>Pyrenomonadales</taxon>
        <taxon>Geminigeraceae</taxon>
        <taxon>Guillardia</taxon>
    </lineage>
</organism>
<evidence type="ECO:0000256" key="2">
    <source>
        <dbReference type="SAM" id="SignalP"/>
    </source>
</evidence>
<keyword evidence="1" id="KW-0812">Transmembrane</keyword>
<keyword evidence="5" id="KW-1185">Reference proteome</keyword>
<reference evidence="4" key="3">
    <citation type="submission" date="2016-03" db="UniProtKB">
        <authorList>
            <consortium name="EnsemblProtists"/>
        </authorList>
    </citation>
    <scope>IDENTIFICATION</scope>
</reference>
<feature type="chain" id="PRO_5008770736" evidence="2">
    <location>
        <begin position="20"/>
        <end position="160"/>
    </location>
</feature>
<dbReference type="RefSeq" id="XP_005829172.1">
    <property type="nucleotide sequence ID" value="XM_005829115.1"/>
</dbReference>
<proteinExistence type="predicted"/>
<feature type="non-terminal residue" evidence="3">
    <location>
        <position position="160"/>
    </location>
</feature>
<evidence type="ECO:0000313" key="4">
    <source>
        <dbReference type="EnsemblProtists" id="EKX42192"/>
    </source>
</evidence>
<dbReference type="KEGG" id="gtt:GUITHDRAFT_88180"/>
<reference evidence="5" key="2">
    <citation type="submission" date="2012-11" db="EMBL/GenBank/DDBJ databases">
        <authorList>
            <person name="Kuo A."/>
            <person name="Curtis B.A."/>
            <person name="Tanifuji G."/>
            <person name="Burki F."/>
            <person name="Gruber A."/>
            <person name="Irimia M."/>
            <person name="Maruyama S."/>
            <person name="Arias M.C."/>
            <person name="Ball S.G."/>
            <person name="Gile G.H."/>
            <person name="Hirakawa Y."/>
            <person name="Hopkins J.F."/>
            <person name="Rensing S.A."/>
            <person name="Schmutz J."/>
            <person name="Symeonidi A."/>
            <person name="Elias M."/>
            <person name="Eveleigh R.J."/>
            <person name="Herman E.K."/>
            <person name="Klute M.J."/>
            <person name="Nakayama T."/>
            <person name="Obornik M."/>
            <person name="Reyes-Prieto A."/>
            <person name="Armbrust E.V."/>
            <person name="Aves S.J."/>
            <person name="Beiko R.G."/>
            <person name="Coutinho P."/>
            <person name="Dacks J.B."/>
            <person name="Durnford D.G."/>
            <person name="Fast N.M."/>
            <person name="Green B.R."/>
            <person name="Grisdale C."/>
            <person name="Hempe F."/>
            <person name="Henrissat B."/>
            <person name="Hoppner M.P."/>
            <person name="Ishida K.-I."/>
            <person name="Kim E."/>
            <person name="Koreny L."/>
            <person name="Kroth P.G."/>
            <person name="Liu Y."/>
            <person name="Malik S.-B."/>
            <person name="Maier U.G."/>
            <person name="McRose D."/>
            <person name="Mock T."/>
            <person name="Neilson J.A."/>
            <person name="Onodera N.T."/>
            <person name="Poole A.M."/>
            <person name="Pritham E.J."/>
            <person name="Richards T.A."/>
            <person name="Rocap G."/>
            <person name="Roy S.W."/>
            <person name="Sarai C."/>
            <person name="Schaack S."/>
            <person name="Shirato S."/>
            <person name="Slamovits C.H."/>
            <person name="Spencer D.F."/>
            <person name="Suzuki S."/>
            <person name="Worden A.Z."/>
            <person name="Zauner S."/>
            <person name="Barry K."/>
            <person name="Bell C."/>
            <person name="Bharti A.K."/>
            <person name="Crow J.A."/>
            <person name="Grimwood J."/>
            <person name="Kramer R."/>
            <person name="Lindquist E."/>
            <person name="Lucas S."/>
            <person name="Salamov A."/>
            <person name="McFadden G.I."/>
            <person name="Lane C.E."/>
            <person name="Keeling P.J."/>
            <person name="Gray M.W."/>
            <person name="Grigoriev I.V."/>
            <person name="Archibald J.M."/>
        </authorList>
    </citation>
    <scope>NUCLEOTIDE SEQUENCE</scope>
    <source>
        <strain evidence="5">CCMP2712</strain>
    </source>
</reference>
<keyword evidence="2" id="KW-0732">Signal</keyword>
<dbReference type="HOGENOM" id="CLU_1655521_0_0_1"/>
<dbReference type="PaxDb" id="55529-EKX42192"/>
<reference evidence="3 5" key="1">
    <citation type="journal article" date="2012" name="Nature">
        <title>Algal genomes reveal evolutionary mosaicism and the fate of nucleomorphs.</title>
        <authorList>
            <consortium name="DOE Joint Genome Institute"/>
            <person name="Curtis B.A."/>
            <person name="Tanifuji G."/>
            <person name="Burki F."/>
            <person name="Gruber A."/>
            <person name="Irimia M."/>
            <person name="Maruyama S."/>
            <person name="Arias M.C."/>
            <person name="Ball S.G."/>
            <person name="Gile G.H."/>
            <person name="Hirakawa Y."/>
            <person name="Hopkins J.F."/>
            <person name="Kuo A."/>
            <person name="Rensing S.A."/>
            <person name="Schmutz J."/>
            <person name="Symeonidi A."/>
            <person name="Elias M."/>
            <person name="Eveleigh R.J."/>
            <person name="Herman E.K."/>
            <person name="Klute M.J."/>
            <person name="Nakayama T."/>
            <person name="Obornik M."/>
            <person name="Reyes-Prieto A."/>
            <person name="Armbrust E.V."/>
            <person name="Aves S.J."/>
            <person name="Beiko R.G."/>
            <person name="Coutinho P."/>
            <person name="Dacks J.B."/>
            <person name="Durnford D.G."/>
            <person name="Fast N.M."/>
            <person name="Green B.R."/>
            <person name="Grisdale C.J."/>
            <person name="Hempel F."/>
            <person name="Henrissat B."/>
            <person name="Hoppner M.P."/>
            <person name="Ishida K."/>
            <person name="Kim E."/>
            <person name="Koreny L."/>
            <person name="Kroth P.G."/>
            <person name="Liu Y."/>
            <person name="Malik S.B."/>
            <person name="Maier U.G."/>
            <person name="McRose D."/>
            <person name="Mock T."/>
            <person name="Neilson J.A."/>
            <person name="Onodera N.T."/>
            <person name="Poole A.M."/>
            <person name="Pritham E.J."/>
            <person name="Richards T.A."/>
            <person name="Rocap G."/>
            <person name="Roy S.W."/>
            <person name="Sarai C."/>
            <person name="Schaack S."/>
            <person name="Shirato S."/>
            <person name="Slamovits C.H."/>
            <person name="Spencer D.F."/>
            <person name="Suzuki S."/>
            <person name="Worden A.Z."/>
            <person name="Zauner S."/>
            <person name="Barry K."/>
            <person name="Bell C."/>
            <person name="Bharti A.K."/>
            <person name="Crow J.A."/>
            <person name="Grimwood J."/>
            <person name="Kramer R."/>
            <person name="Lindquist E."/>
            <person name="Lucas S."/>
            <person name="Salamov A."/>
            <person name="McFadden G.I."/>
            <person name="Lane C.E."/>
            <person name="Keeling P.J."/>
            <person name="Gray M.W."/>
            <person name="Grigoriev I.V."/>
            <person name="Archibald J.M."/>
        </authorList>
    </citation>
    <scope>NUCLEOTIDE SEQUENCE</scope>
    <source>
        <strain evidence="3 5">CCMP2712</strain>
    </source>
</reference>
<keyword evidence="1" id="KW-1133">Transmembrane helix</keyword>
<feature type="transmembrane region" description="Helical" evidence="1">
    <location>
        <begin position="70"/>
        <end position="98"/>
    </location>
</feature>
<keyword evidence="1" id="KW-0472">Membrane</keyword>
<name>L1J1K4_GUITC</name>
<protein>
    <submittedName>
        <fullName evidence="3 4">Uncharacterized protein</fullName>
    </submittedName>
</protein>
<dbReference type="AlphaFoldDB" id="L1J1K4"/>
<dbReference type="Proteomes" id="UP000011087">
    <property type="component" value="Unassembled WGS sequence"/>
</dbReference>
<dbReference type="EMBL" id="JH993018">
    <property type="protein sequence ID" value="EKX42192.1"/>
    <property type="molecule type" value="Genomic_DNA"/>
</dbReference>